<sequence length="163" mass="17908">NEVRDLTPFEGVQARVVAVARKFPNEILVGINKRDARLHDVYRADLTTGDLTLEVLNDKGFVAWTTDHDLRVRAAVKPTAAGGFELLVREDADSAWRTLTIWEPQDALSSGPISFTPDGKGLYILSSSGSNTGELREMDLTTGKEKTLACDRQADVARAFIHP</sequence>
<feature type="non-terminal residue" evidence="1">
    <location>
        <position position="1"/>
    </location>
</feature>
<protein>
    <recommendedName>
        <fullName evidence="2">S9 family peptidase</fullName>
    </recommendedName>
</protein>
<name>X0XRY6_9ZZZZ</name>
<dbReference type="AlphaFoldDB" id="X0XRY6"/>
<dbReference type="SUPFAM" id="SSF69304">
    <property type="entry name" value="Tricorn protease N-terminal domain"/>
    <property type="match status" value="1"/>
</dbReference>
<evidence type="ECO:0000313" key="1">
    <source>
        <dbReference type="EMBL" id="GAG45990.1"/>
    </source>
</evidence>
<comment type="caution">
    <text evidence="1">The sequence shown here is derived from an EMBL/GenBank/DDBJ whole genome shotgun (WGS) entry which is preliminary data.</text>
</comment>
<evidence type="ECO:0008006" key="2">
    <source>
        <dbReference type="Google" id="ProtNLM"/>
    </source>
</evidence>
<feature type="non-terminal residue" evidence="1">
    <location>
        <position position="163"/>
    </location>
</feature>
<accession>X0XRY6</accession>
<reference evidence="1" key="1">
    <citation type="journal article" date="2014" name="Front. Microbiol.">
        <title>High frequency of phylogenetically diverse reductive dehalogenase-homologous genes in deep subseafloor sedimentary metagenomes.</title>
        <authorList>
            <person name="Kawai M."/>
            <person name="Futagami T."/>
            <person name="Toyoda A."/>
            <person name="Takaki Y."/>
            <person name="Nishi S."/>
            <person name="Hori S."/>
            <person name="Arai W."/>
            <person name="Tsubouchi T."/>
            <person name="Morono Y."/>
            <person name="Uchiyama I."/>
            <person name="Ito T."/>
            <person name="Fujiyama A."/>
            <person name="Inagaki F."/>
            <person name="Takami H."/>
        </authorList>
    </citation>
    <scope>NUCLEOTIDE SEQUENCE</scope>
    <source>
        <strain evidence="1">Expedition CK06-06</strain>
    </source>
</reference>
<proteinExistence type="predicted"/>
<organism evidence="1">
    <name type="scientific">marine sediment metagenome</name>
    <dbReference type="NCBI Taxonomy" id="412755"/>
    <lineage>
        <taxon>unclassified sequences</taxon>
        <taxon>metagenomes</taxon>
        <taxon>ecological metagenomes</taxon>
    </lineage>
</organism>
<dbReference type="EMBL" id="BARS01056811">
    <property type="protein sequence ID" value="GAG45990.1"/>
    <property type="molecule type" value="Genomic_DNA"/>
</dbReference>
<gene>
    <name evidence="1" type="ORF">S01H1_83536</name>
</gene>